<proteinExistence type="predicted"/>
<feature type="compositionally biased region" description="Basic residues" evidence="1">
    <location>
        <begin position="23"/>
        <end position="37"/>
    </location>
</feature>
<organism evidence="2">
    <name type="scientific">marine metagenome</name>
    <dbReference type="NCBI Taxonomy" id="408172"/>
    <lineage>
        <taxon>unclassified sequences</taxon>
        <taxon>metagenomes</taxon>
        <taxon>ecological metagenomes</taxon>
    </lineage>
</organism>
<feature type="non-terminal residue" evidence="2">
    <location>
        <position position="1"/>
    </location>
</feature>
<accession>A0A382MYA4</accession>
<evidence type="ECO:0000256" key="1">
    <source>
        <dbReference type="SAM" id="MobiDB-lite"/>
    </source>
</evidence>
<dbReference type="AlphaFoldDB" id="A0A382MYA4"/>
<evidence type="ECO:0000313" key="2">
    <source>
        <dbReference type="EMBL" id="SVC53105.1"/>
    </source>
</evidence>
<protein>
    <submittedName>
        <fullName evidence="2">Uncharacterized protein</fullName>
    </submittedName>
</protein>
<reference evidence="2" key="1">
    <citation type="submission" date="2018-05" db="EMBL/GenBank/DDBJ databases">
        <authorList>
            <person name="Lanie J.A."/>
            <person name="Ng W.-L."/>
            <person name="Kazmierczak K.M."/>
            <person name="Andrzejewski T.M."/>
            <person name="Davidsen T.M."/>
            <person name="Wayne K.J."/>
            <person name="Tettelin H."/>
            <person name="Glass J.I."/>
            <person name="Rusch D."/>
            <person name="Podicherti R."/>
            <person name="Tsui H.-C.T."/>
            <person name="Winkler M.E."/>
        </authorList>
    </citation>
    <scope>NUCLEOTIDE SEQUENCE</scope>
</reference>
<dbReference type="EMBL" id="UINC01096320">
    <property type="protein sequence ID" value="SVC53105.1"/>
    <property type="molecule type" value="Genomic_DNA"/>
</dbReference>
<name>A0A382MYA4_9ZZZZ</name>
<feature type="region of interest" description="Disordered" evidence="1">
    <location>
        <begin position="1"/>
        <end position="38"/>
    </location>
</feature>
<sequence>GDGASSKGSDLASSGGASTAKASPRRVAKKAPARKVSKAALTADPEIKTLIDETATVTELIRKATPRIKNLAKKQAAQNWARRGSRAFLRSLNNIQGQDKAVKLVEAKQKLEEVRKLLE</sequence>
<gene>
    <name evidence="2" type="ORF">METZ01_LOCUS305959</name>
</gene>
<feature type="compositionally biased region" description="Low complexity" evidence="1">
    <location>
        <begin position="12"/>
        <end position="22"/>
    </location>
</feature>